<dbReference type="GeneID" id="19196180"/>
<dbReference type="AlphaFoldDB" id="W9W5S1"/>
<evidence type="ECO:0000313" key="1">
    <source>
        <dbReference type="EMBL" id="EXJ63442.1"/>
    </source>
</evidence>
<dbReference type="HOGENOM" id="CLU_1660568_0_0_1"/>
<dbReference type="RefSeq" id="XP_007750253.1">
    <property type="nucleotide sequence ID" value="XM_007752063.1"/>
</dbReference>
<accession>W9W5S1</accession>
<comment type="caution">
    <text evidence="1">The sequence shown here is derived from an EMBL/GenBank/DDBJ whole genome shotgun (WGS) entry which is preliminary data.</text>
</comment>
<dbReference type="EMBL" id="AMGX01000026">
    <property type="protein sequence ID" value="EXJ63442.1"/>
    <property type="molecule type" value="Genomic_DNA"/>
</dbReference>
<reference evidence="1 2" key="1">
    <citation type="submission" date="2013-03" db="EMBL/GenBank/DDBJ databases">
        <title>The Genome Sequence of Cladophialophora psammophila CBS 110553.</title>
        <authorList>
            <consortium name="The Broad Institute Genomics Platform"/>
            <person name="Cuomo C."/>
            <person name="de Hoog S."/>
            <person name="Gorbushina A."/>
            <person name="Walker B."/>
            <person name="Young S.K."/>
            <person name="Zeng Q."/>
            <person name="Gargeya S."/>
            <person name="Fitzgerald M."/>
            <person name="Haas B."/>
            <person name="Abouelleil A."/>
            <person name="Allen A.W."/>
            <person name="Alvarado L."/>
            <person name="Arachchi H.M."/>
            <person name="Berlin A.M."/>
            <person name="Chapman S.B."/>
            <person name="Gainer-Dewar J."/>
            <person name="Goldberg J."/>
            <person name="Griggs A."/>
            <person name="Gujja S."/>
            <person name="Hansen M."/>
            <person name="Howarth C."/>
            <person name="Imamovic A."/>
            <person name="Ireland A."/>
            <person name="Larimer J."/>
            <person name="McCowan C."/>
            <person name="Murphy C."/>
            <person name="Pearson M."/>
            <person name="Poon T.W."/>
            <person name="Priest M."/>
            <person name="Roberts A."/>
            <person name="Saif S."/>
            <person name="Shea T."/>
            <person name="Sisk P."/>
            <person name="Sykes S."/>
            <person name="Wortman J."/>
            <person name="Nusbaum C."/>
            <person name="Birren B."/>
        </authorList>
    </citation>
    <scope>NUCLEOTIDE SEQUENCE [LARGE SCALE GENOMIC DNA]</scope>
    <source>
        <strain evidence="1 2">CBS 110553</strain>
    </source>
</reference>
<name>W9W5S1_9EURO</name>
<dbReference type="Proteomes" id="UP000019471">
    <property type="component" value="Unassembled WGS sequence"/>
</dbReference>
<dbReference type="OrthoDB" id="428577at2759"/>
<sequence length="159" mass="17491">MDGTKALPADIGDTQELRRRPGPKLARWICVAPGIIRQFVAMQCGKLVQDIYRDHNPAWIWNTKAARLVHVHILDPASCEAVTHVVPPPPPPDARGYIKAGGSFFVVEEQPENRVDGGDFDNVKSVSVMDKDQAVQPESSLDPTQATQCKCGIRFCDCV</sequence>
<gene>
    <name evidence="1" type="ORF">A1O5_11491</name>
</gene>
<proteinExistence type="predicted"/>
<evidence type="ECO:0000313" key="2">
    <source>
        <dbReference type="Proteomes" id="UP000019471"/>
    </source>
</evidence>
<keyword evidence="2" id="KW-1185">Reference proteome</keyword>
<organism evidence="1 2">
    <name type="scientific">Cladophialophora psammophila CBS 110553</name>
    <dbReference type="NCBI Taxonomy" id="1182543"/>
    <lineage>
        <taxon>Eukaryota</taxon>
        <taxon>Fungi</taxon>
        <taxon>Dikarya</taxon>
        <taxon>Ascomycota</taxon>
        <taxon>Pezizomycotina</taxon>
        <taxon>Eurotiomycetes</taxon>
        <taxon>Chaetothyriomycetidae</taxon>
        <taxon>Chaetothyriales</taxon>
        <taxon>Herpotrichiellaceae</taxon>
        <taxon>Cladophialophora</taxon>
    </lineage>
</organism>
<dbReference type="STRING" id="1182543.W9W5S1"/>
<dbReference type="eggNOG" id="ENOG502S18D">
    <property type="taxonomic scope" value="Eukaryota"/>
</dbReference>
<protein>
    <submittedName>
        <fullName evidence="1">Uncharacterized protein</fullName>
    </submittedName>
</protein>